<feature type="region of interest" description="Disordered" evidence="1">
    <location>
        <begin position="1"/>
        <end position="22"/>
    </location>
</feature>
<proteinExistence type="predicted"/>
<evidence type="ECO:0000256" key="1">
    <source>
        <dbReference type="SAM" id="MobiDB-lite"/>
    </source>
</evidence>
<dbReference type="Proteomes" id="UP001152320">
    <property type="component" value="Chromosome 8"/>
</dbReference>
<dbReference type="OrthoDB" id="10020794at2759"/>
<dbReference type="AlphaFoldDB" id="A0A9Q1C2U5"/>
<evidence type="ECO:0000313" key="4">
    <source>
        <dbReference type="Proteomes" id="UP001152320"/>
    </source>
</evidence>
<keyword evidence="2" id="KW-0472">Membrane</keyword>
<evidence type="ECO:0008006" key="5">
    <source>
        <dbReference type="Google" id="ProtNLM"/>
    </source>
</evidence>
<evidence type="ECO:0000256" key="2">
    <source>
        <dbReference type="SAM" id="Phobius"/>
    </source>
</evidence>
<feature type="compositionally biased region" description="Acidic residues" evidence="1">
    <location>
        <begin position="1"/>
        <end position="19"/>
    </location>
</feature>
<comment type="caution">
    <text evidence="3">The sequence shown here is derived from an EMBL/GenBank/DDBJ whole genome shotgun (WGS) entry which is preliminary data.</text>
</comment>
<dbReference type="EMBL" id="JAIZAY010000008">
    <property type="protein sequence ID" value="KAJ8037577.1"/>
    <property type="molecule type" value="Genomic_DNA"/>
</dbReference>
<protein>
    <recommendedName>
        <fullName evidence="5">Transmembrane protein</fullName>
    </recommendedName>
</protein>
<feature type="transmembrane region" description="Helical" evidence="2">
    <location>
        <begin position="166"/>
        <end position="192"/>
    </location>
</feature>
<keyword evidence="4" id="KW-1185">Reference proteome</keyword>
<keyword evidence="2" id="KW-0812">Transmembrane</keyword>
<accession>A0A9Q1C2U5</accession>
<feature type="transmembrane region" description="Helical" evidence="2">
    <location>
        <begin position="127"/>
        <end position="146"/>
    </location>
</feature>
<evidence type="ECO:0000313" key="3">
    <source>
        <dbReference type="EMBL" id="KAJ8037577.1"/>
    </source>
</evidence>
<feature type="transmembrane region" description="Helical" evidence="2">
    <location>
        <begin position="33"/>
        <end position="53"/>
    </location>
</feature>
<sequence length="346" mass="39496">MPDPEPESSVDLDSGESAEPEVQPELVASAPVLLTPVAIIVLLIIAIVVTYFVSQLKGKRSHEERRQRSVYEIRPLLMQDDVKTGDTLEEKEERSEKIPPFHSTTITKQDIHVVEELEKFFNHPLSLIKIVLPAIVSIALSPLVLMCHDPIVLYFWNGESRDINGAIVSSVFISKACFLSPAGLVYAVNFGFTFQSVLEKQRNILSTVSFEVGLLDQILELTHSFKTLSSEQKLEVYQIVKRNALCILREINEAISPRPVEDIPEYRRDKIWRIARILNEKPKFLRETEAVLTIDLSVVWTLVEKTSNLAKEEYEKQEALYRGRCDDDVTEMERRNDDIDFSLITE</sequence>
<gene>
    <name evidence="3" type="ORF">HOLleu_18425</name>
</gene>
<name>A0A9Q1C2U5_HOLLE</name>
<reference evidence="3" key="1">
    <citation type="submission" date="2021-10" db="EMBL/GenBank/DDBJ databases">
        <title>Tropical sea cucumber genome reveals ecological adaptation and Cuvierian tubules defense mechanism.</title>
        <authorList>
            <person name="Chen T."/>
        </authorList>
    </citation>
    <scope>NUCLEOTIDE SEQUENCE</scope>
    <source>
        <strain evidence="3">Nanhai2018</strain>
        <tissue evidence="3">Muscle</tissue>
    </source>
</reference>
<keyword evidence="2" id="KW-1133">Transmembrane helix</keyword>
<organism evidence="3 4">
    <name type="scientific">Holothuria leucospilota</name>
    <name type="common">Black long sea cucumber</name>
    <name type="synonym">Mertensiothuria leucospilota</name>
    <dbReference type="NCBI Taxonomy" id="206669"/>
    <lineage>
        <taxon>Eukaryota</taxon>
        <taxon>Metazoa</taxon>
        <taxon>Echinodermata</taxon>
        <taxon>Eleutherozoa</taxon>
        <taxon>Echinozoa</taxon>
        <taxon>Holothuroidea</taxon>
        <taxon>Aspidochirotacea</taxon>
        <taxon>Aspidochirotida</taxon>
        <taxon>Holothuriidae</taxon>
        <taxon>Holothuria</taxon>
    </lineage>
</organism>